<dbReference type="GO" id="GO:0003735">
    <property type="term" value="F:structural constituent of ribosome"/>
    <property type="evidence" value="ECO:0007669"/>
    <property type="project" value="InterPro"/>
</dbReference>
<accession>A0A410D2Q7</accession>
<geneLocation type="plastid" evidence="10"/>
<evidence type="ECO:0000313" key="10">
    <source>
        <dbReference type="EMBL" id="QAA11992.1"/>
    </source>
</evidence>
<dbReference type="GO" id="GO:0015935">
    <property type="term" value="C:small ribosomal subunit"/>
    <property type="evidence" value="ECO:0007669"/>
    <property type="project" value="InterPro"/>
</dbReference>
<evidence type="ECO:0000256" key="4">
    <source>
        <dbReference type="ARBA" id="ARBA00022980"/>
    </source>
</evidence>
<dbReference type="PANTHER" id="PTHR11831:SF4">
    <property type="entry name" value="SMALL RIBOSOMAL SUBUNIT PROTEIN US4M"/>
    <property type="match status" value="1"/>
</dbReference>
<keyword evidence="5 7" id="KW-0687">Ribonucleoprotein</keyword>
<name>A0A410D2Q7_9STRA</name>
<dbReference type="FunFam" id="3.10.290.10:FF:000001">
    <property type="entry name" value="30S ribosomal protein S4"/>
    <property type="match status" value="1"/>
</dbReference>
<organism evidence="10">
    <name type="scientific">Pseudellipsoidion edaphicum</name>
    <dbReference type="NCBI Taxonomy" id="1431838"/>
    <lineage>
        <taxon>Eukaryota</taxon>
        <taxon>Sar</taxon>
        <taxon>Stramenopiles</taxon>
        <taxon>Ochrophyta</taxon>
        <taxon>Eustigmatophyceae</taxon>
        <taxon>Eustigmatales</taxon>
        <taxon>Neomonodaceae</taxon>
        <taxon>Pseudellipsoidion</taxon>
    </lineage>
</organism>
<dbReference type="Gene3D" id="1.10.1050.10">
    <property type="entry name" value="Ribosomal Protein S4 Delta 41, Chain A, domain 1"/>
    <property type="match status" value="1"/>
</dbReference>
<keyword evidence="4 7" id="KW-0689">Ribosomal protein</keyword>
<dbReference type="InterPro" id="IPR022801">
    <property type="entry name" value="Ribosomal_uS4"/>
</dbReference>
<keyword evidence="10" id="KW-0934">Plastid</keyword>
<keyword evidence="3 6" id="KW-0694">RNA-binding</keyword>
<dbReference type="SUPFAM" id="SSF55174">
    <property type="entry name" value="Alpha-L RNA-binding motif"/>
    <property type="match status" value="1"/>
</dbReference>
<dbReference type="InterPro" id="IPR001912">
    <property type="entry name" value="Ribosomal_uS4_N"/>
</dbReference>
<evidence type="ECO:0000256" key="1">
    <source>
        <dbReference type="ARBA" id="ARBA00007465"/>
    </source>
</evidence>
<dbReference type="EMBL" id="MK281457">
    <property type="protein sequence ID" value="QAA11992.1"/>
    <property type="molecule type" value="Genomic_DNA"/>
</dbReference>
<keyword evidence="2 6" id="KW-0699">rRNA-binding</keyword>
<dbReference type="PANTHER" id="PTHR11831">
    <property type="entry name" value="30S 40S RIBOSOMAL PROTEIN"/>
    <property type="match status" value="1"/>
</dbReference>
<reference evidence="10" key="1">
    <citation type="journal article" date="2019" name="Genome Biol. Evol.">
        <title>Plastid Genomes and Proteins Illuminate the Evolution of Eustigmatophyte Algae and Their Bacterial Endosymbionts.</title>
        <authorList>
            <person name="Sevcikova T."/>
            <person name="Yurchenko T."/>
            <person name="Fawley K.P."/>
            <person name="Amaral R."/>
            <person name="Strnad H."/>
            <person name="Santos L.M."/>
            <person name="Fawley M.W."/>
            <person name="Elias M."/>
        </authorList>
    </citation>
    <scope>NUCLEOTIDE SEQUENCE</scope>
    <source>
        <strain evidence="10">CAUP Q 401</strain>
    </source>
</reference>
<dbReference type="GO" id="GO:0006412">
    <property type="term" value="P:translation"/>
    <property type="evidence" value="ECO:0007669"/>
    <property type="project" value="InterPro"/>
</dbReference>
<dbReference type="InterPro" id="IPR002942">
    <property type="entry name" value="S4_RNA-bd"/>
</dbReference>
<dbReference type="Gene3D" id="3.10.290.10">
    <property type="entry name" value="RNA-binding S4 domain"/>
    <property type="match status" value="1"/>
</dbReference>
<dbReference type="NCBIfam" id="NF003717">
    <property type="entry name" value="PRK05327.1"/>
    <property type="match status" value="1"/>
</dbReference>
<evidence type="ECO:0000259" key="8">
    <source>
        <dbReference type="SMART" id="SM00363"/>
    </source>
</evidence>
<dbReference type="CDD" id="cd00165">
    <property type="entry name" value="S4"/>
    <property type="match status" value="1"/>
</dbReference>
<dbReference type="Pfam" id="PF00163">
    <property type="entry name" value="Ribosomal_S4"/>
    <property type="match status" value="1"/>
</dbReference>
<feature type="domain" description="Small ribosomal subunit protein uS4 N-terminal" evidence="9">
    <location>
        <begin position="3"/>
        <end position="96"/>
    </location>
</feature>
<dbReference type="PROSITE" id="PS00632">
    <property type="entry name" value="RIBOSOMAL_S4"/>
    <property type="match status" value="1"/>
</dbReference>
<evidence type="ECO:0000256" key="6">
    <source>
        <dbReference type="PROSITE-ProRule" id="PRU00182"/>
    </source>
</evidence>
<gene>
    <name evidence="10" type="primary">rps4</name>
</gene>
<dbReference type="SMART" id="SM01390">
    <property type="entry name" value="Ribosomal_S4"/>
    <property type="match status" value="1"/>
</dbReference>
<dbReference type="GO" id="GO:0042274">
    <property type="term" value="P:ribosomal small subunit biogenesis"/>
    <property type="evidence" value="ECO:0007669"/>
    <property type="project" value="TreeGrafter"/>
</dbReference>
<dbReference type="GO" id="GO:0019843">
    <property type="term" value="F:rRNA binding"/>
    <property type="evidence" value="ECO:0007669"/>
    <property type="project" value="UniProtKB-KW"/>
</dbReference>
<evidence type="ECO:0000256" key="5">
    <source>
        <dbReference type="ARBA" id="ARBA00023274"/>
    </source>
</evidence>
<dbReference type="InterPro" id="IPR036986">
    <property type="entry name" value="S4_RNA-bd_sf"/>
</dbReference>
<dbReference type="InterPro" id="IPR018079">
    <property type="entry name" value="Ribosomal_uS4_CS"/>
</dbReference>
<proteinExistence type="inferred from homology"/>
<dbReference type="Pfam" id="PF01479">
    <property type="entry name" value="S4"/>
    <property type="match status" value="1"/>
</dbReference>
<dbReference type="AlphaFoldDB" id="A0A410D2Q7"/>
<evidence type="ECO:0000256" key="2">
    <source>
        <dbReference type="ARBA" id="ARBA00022730"/>
    </source>
</evidence>
<dbReference type="GeneID" id="38948210"/>
<dbReference type="RefSeq" id="YP_009551056.1">
    <property type="nucleotide sequence ID" value="NC_040299.1"/>
</dbReference>
<feature type="domain" description="RNA-binding S4" evidence="8">
    <location>
        <begin position="97"/>
        <end position="157"/>
    </location>
</feature>
<dbReference type="InterPro" id="IPR005709">
    <property type="entry name" value="Ribosomal_uS4_bac-type"/>
</dbReference>
<dbReference type="SMART" id="SM00363">
    <property type="entry name" value="S4"/>
    <property type="match status" value="1"/>
</dbReference>
<sequence length="208" mass="24681">MSRYRGPRLRLQRRLGIQLSHLTRKRISNKKRQNTLPGQHGYSRKKVRRSEFRMRLEEKQKLRFNYCITEKQLFRYVKEARRIKGSTGLIILQLLEMRLDTIVFRLNLSPTILAARQLISHGHVKVNDCVVTIPSFQCQPGDNIQILETKSTKEFVEQTVNLKRRKFLPYHLSVSLKQLKGGVKKVVDRRDIRLPVNELLVVEYYSRR</sequence>
<evidence type="ECO:0000256" key="3">
    <source>
        <dbReference type="ARBA" id="ARBA00022884"/>
    </source>
</evidence>
<evidence type="ECO:0000256" key="7">
    <source>
        <dbReference type="RuleBase" id="RU003699"/>
    </source>
</evidence>
<evidence type="ECO:0000259" key="9">
    <source>
        <dbReference type="SMART" id="SM01390"/>
    </source>
</evidence>
<comment type="similarity">
    <text evidence="1 7">Belongs to the universal ribosomal protein uS4 family.</text>
</comment>
<protein>
    <submittedName>
        <fullName evidence="10">Ribosomal protein S4</fullName>
    </submittedName>
</protein>
<dbReference type="HAMAP" id="MF_01306_B">
    <property type="entry name" value="Ribosomal_uS4_B"/>
    <property type="match status" value="1"/>
</dbReference>
<dbReference type="PROSITE" id="PS50889">
    <property type="entry name" value="S4"/>
    <property type="match status" value="1"/>
</dbReference>
<dbReference type="NCBIfam" id="TIGR01017">
    <property type="entry name" value="rpsD_bact"/>
    <property type="match status" value="1"/>
</dbReference>